<dbReference type="GO" id="GO:0016279">
    <property type="term" value="F:protein-lysine N-methyltransferase activity"/>
    <property type="evidence" value="ECO:0007669"/>
    <property type="project" value="TreeGrafter"/>
</dbReference>
<dbReference type="HOGENOM" id="CLU_652959_0_0_1"/>
<feature type="compositionally biased region" description="Acidic residues" evidence="1">
    <location>
        <begin position="256"/>
        <end position="265"/>
    </location>
</feature>
<dbReference type="Proteomes" id="UP000011713">
    <property type="component" value="Unassembled WGS sequence"/>
</dbReference>
<dbReference type="CDD" id="cd10527">
    <property type="entry name" value="SET_LSMT"/>
    <property type="match status" value="1"/>
</dbReference>
<keyword evidence="3" id="KW-1185">Reference proteome</keyword>
<dbReference type="EMBL" id="JH598253">
    <property type="status" value="NOT_ANNOTATED_CDS"/>
    <property type="molecule type" value="Genomic_DNA"/>
</dbReference>
<accession>M4B4I5</accession>
<dbReference type="PANTHER" id="PTHR13271">
    <property type="entry name" value="UNCHARACTERIZED PUTATIVE METHYLTRANSFERASE"/>
    <property type="match status" value="1"/>
</dbReference>
<reference evidence="3" key="1">
    <citation type="journal article" date="2010" name="Science">
        <title>Signatures of adaptation to obligate biotrophy in the Hyaloperonospora arabidopsidis genome.</title>
        <authorList>
            <person name="Baxter L."/>
            <person name="Tripathy S."/>
            <person name="Ishaque N."/>
            <person name="Boot N."/>
            <person name="Cabral A."/>
            <person name="Kemen E."/>
            <person name="Thines M."/>
            <person name="Ah-Fong A."/>
            <person name="Anderson R."/>
            <person name="Badejoko W."/>
            <person name="Bittner-Eddy P."/>
            <person name="Boore J.L."/>
            <person name="Chibucos M.C."/>
            <person name="Coates M."/>
            <person name="Dehal P."/>
            <person name="Delehaunty K."/>
            <person name="Dong S."/>
            <person name="Downton P."/>
            <person name="Dumas B."/>
            <person name="Fabro G."/>
            <person name="Fronick C."/>
            <person name="Fuerstenberg S.I."/>
            <person name="Fulton L."/>
            <person name="Gaulin E."/>
            <person name="Govers F."/>
            <person name="Hughes L."/>
            <person name="Humphray S."/>
            <person name="Jiang R.H."/>
            <person name="Judelson H."/>
            <person name="Kamoun S."/>
            <person name="Kyung K."/>
            <person name="Meijer H."/>
            <person name="Minx P."/>
            <person name="Morris P."/>
            <person name="Nelson J."/>
            <person name="Phuntumart V."/>
            <person name="Qutob D."/>
            <person name="Rehmany A."/>
            <person name="Rougon-Cardoso A."/>
            <person name="Ryden P."/>
            <person name="Torto-Alalibo T."/>
            <person name="Studholme D."/>
            <person name="Wang Y."/>
            <person name="Win J."/>
            <person name="Wood J."/>
            <person name="Clifton S.W."/>
            <person name="Rogers J."/>
            <person name="Van den Ackerveken G."/>
            <person name="Jones J.D."/>
            <person name="McDowell J.M."/>
            <person name="Beynon J."/>
            <person name="Tyler B.M."/>
        </authorList>
    </citation>
    <scope>NUCLEOTIDE SEQUENCE [LARGE SCALE GENOMIC DNA]</scope>
    <source>
        <strain evidence="3">Emoy2</strain>
    </source>
</reference>
<protein>
    <submittedName>
        <fullName evidence="2">Uncharacterized protein</fullName>
    </submittedName>
</protein>
<dbReference type="Gene3D" id="3.90.1410.10">
    <property type="entry name" value="set domain protein methyltransferase, domain 1"/>
    <property type="match status" value="1"/>
</dbReference>
<name>M4B4I5_HYAAE</name>
<evidence type="ECO:0000256" key="1">
    <source>
        <dbReference type="SAM" id="MobiDB-lite"/>
    </source>
</evidence>
<feature type="region of interest" description="Disordered" evidence="1">
    <location>
        <begin position="251"/>
        <end position="290"/>
    </location>
</feature>
<sequence length="402" mass="45058">MTTSLLNKWVDTHESVVTVAKDLVDPVSVVPLYGKDDRSIVARSNFELGTKLVTLNAGAFLNGSYWLDQVKLKQDMDLLQLSGTMKTTMALLAELARGEQSDFYGYIQQLPTTISLPFSWSQEFRDMLRHTSVTRFPLMDDKVVLKMYSDYVEPLAKQFPTLWPIEVSMLGRFQWAYAVVVSRCVESLGSFLKKLVALRKVEKGESVTIAYGNLSNAQLLCCYGFVLPSLVPSDSIHIISSELVNAFQTCSRSNEDDRDDRDEKDDVPQVDNDDVPVVGKGKGKALTNSAKRQKLVHPENDNDSLCFLLHGDAEREYGLGDALMSFVMASRLPAEQLYDALIVLLQEKDKWYSDVLAMSSDNAAPELNAIQLLCRNERQICRRILLGLMSLEEDSDLSDGED</sequence>
<dbReference type="GO" id="GO:0005634">
    <property type="term" value="C:nucleus"/>
    <property type="evidence" value="ECO:0007669"/>
    <property type="project" value="TreeGrafter"/>
</dbReference>
<dbReference type="VEuPathDB" id="FungiDB:HpaG801184"/>
<dbReference type="InterPro" id="IPR046341">
    <property type="entry name" value="SET_dom_sf"/>
</dbReference>
<evidence type="ECO:0000313" key="3">
    <source>
        <dbReference type="Proteomes" id="UP000011713"/>
    </source>
</evidence>
<dbReference type="InterPro" id="IPR050600">
    <property type="entry name" value="SETD3_SETD6_MTase"/>
</dbReference>
<dbReference type="EnsemblProtists" id="HpaT801184">
    <property type="protein sequence ID" value="HpaP801184"/>
    <property type="gene ID" value="HpaG801184"/>
</dbReference>
<proteinExistence type="predicted"/>
<dbReference type="eggNOG" id="KOG1337">
    <property type="taxonomic scope" value="Eukaryota"/>
</dbReference>
<dbReference type="SUPFAM" id="SSF82199">
    <property type="entry name" value="SET domain"/>
    <property type="match status" value="1"/>
</dbReference>
<dbReference type="AlphaFoldDB" id="M4B4I5"/>
<evidence type="ECO:0000313" key="2">
    <source>
        <dbReference type="EnsemblProtists" id="HpaP801184"/>
    </source>
</evidence>
<dbReference type="PANTHER" id="PTHR13271:SF34">
    <property type="entry name" value="N-LYSINE METHYLTRANSFERASE SETD6"/>
    <property type="match status" value="1"/>
</dbReference>
<organism evidence="2 3">
    <name type="scientific">Hyaloperonospora arabidopsidis (strain Emoy2)</name>
    <name type="common">Downy mildew agent</name>
    <name type="synonym">Peronospora arabidopsidis</name>
    <dbReference type="NCBI Taxonomy" id="559515"/>
    <lineage>
        <taxon>Eukaryota</taxon>
        <taxon>Sar</taxon>
        <taxon>Stramenopiles</taxon>
        <taxon>Oomycota</taxon>
        <taxon>Peronosporomycetes</taxon>
        <taxon>Peronosporales</taxon>
        <taxon>Peronosporaceae</taxon>
        <taxon>Hyaloperonospora</taxon>
    </lineage>
</organism>
<dbReference type="OMA" id="NGSFWLE"/>
<dbReference type="STRING" id="559515.M4B4I5"/>
<dbReference type="InParanoid" id="M4B4I5"/>
<reference evidence="2" key="2">
    <citation type="submission" date="2015-06" db="UniProtKB">
        <authorList>
            <consortium name="EnsemblProtists"/>
        </authorList>
    </citation>
    <scope>IDENTIFICATION</scope>
    <source>
        <strain evidence="2">Emoy2</strain>
    </source>
</reference>